<evidence type="ECO:0000256" key="2">
    <source>
        <dbReference type="ARBA" id="ARBA00023125"/>
    </source>
</evidence>
<gene>
    <name evidence="5" type="ORF">H9661_05090</name>
</gene>
<dbReference type="CDD" id="cd00090">
    <property type="entry name" value="HTH_ARSR"/>
    <property type="match status" value="1"/>
</dbReference>
<dbReference type="Proteomes" id="UP000627781">
    <property type="component" value="Unassembled WGS sequence"/>
</dbReference>
<sequence>MKYVKIFKALSNEARLNILKWLKSPDLYFPPQNHSLDEDDFVNGVCVGSIKDKSGLSQSTTSEYLSILQDAGFLESKRIGQWTYFKRNEEFIKQLSNWIGKEL</sequence>
<dbReference type="InterPro" id="IPR051081">
    <property type="entry name" value="HTH_MetalResp_TranReg"/>
</dbReference>
<dbReference type="PROSITE" id="PS50987">
    <property type="entry name" value="HTH_ARSR_2"/>
    <property type="match status" value="1"/>
</dbReference>
<keyword evidence="2" id="KW-0238">DNA-binding</keyword>
<dbReference type="InterPro" id="IPR001845">
    <property type="entry name" value="HTH_ArsR_DNA-bd_dom"/>
</dbReference>
<dbReference type="EMBL" id="JACSRA010000006">
    <property type="protein sequence ID" value="MBD7910730.1"/>
    <property type="molecule type" value="Genomic_DNA"/>
</dbReference>
<dbReference type="RefSeq" id="WP_143316784.1">
    <property type="nucleotide sequence ID" value="NZ_JACSRA010000006.1"/>
</dbReference>
<dbReference type="PANTHER" id="PTHR33154:SF33">
    <property type="entry name" value="TRANSCRIPTIONAL REPRESSOR SDPR"/>
    <property type="match status" value="1"/>
</dbReference>
<accession>A0ABR8PRC5</accession>
<dbReference type="Pfam" id="PF01022">
    <property type="entry name" value="HTH_5"/>
    <property type="match status" value="1"/>
</dbReference>
<dbReference type="InterPro" id="IPR011991">
    <property type="entry name" value="ArsR-like_HTH"/>
</dbReference>
<dbReference type="InterPro" id="IPR036390">
    <property type="entry name" value="WH_DNA-bd_sf"/>
</dbReference>
<protein>
    <submittedName>
        <fullName evidence="5">Helix-turn-helix transcriptional regulator</fullName>
    </submittedName>
</protein>
<keyword evidence="1" id="KW-0805">Transcription regulation</keyword>
<keyword evidence="3" id="KW-0804">Transcription</keyword>
<dbReference type="SUPFAM" id="SSF46785">
    <property type="entry name" value="Winged helix' DNA-binding domain"/>
    <property type="match status" value="1"/>
</dbReference>
<dbReference type="InterPro" id="IPR036388">
    <property type="entry name" value="WH-like_DNA-bd_sf"/>
</dbReference>
<evidence type="ECO:0000313" key="5">
    <source>
        <dbReference type="EMBL" id="MBD7910730.1"/>
    </source>
</evidence>
<keyword evidence="6" id="KW-1185">Reference proteome</keyword>
<proteinExistence type="predicted"/>
<comment type="caution">
    <text evidence="5">The sequence shown here is derived from an EMBL/GenBank/DDBJ whole genome shotgun (WGS) entry which is preliminary data.</text>
</comment>
<organism evidence="5 6">
    <name type="scientific">Clostridium cibarium</name>
    <dbReference type="NCBI Taxonomy" id="2762247"/>
    <lineage>
        <taxon>Bacteria</taxon>
        <taxon>Bacillati</taxon>
        <taxon>Bacillota</taxon>
        <taxon>Clostridia</taxon>
        <taxon>Eubacteriales</taxon>
        <taxon>Clostridiaceae</taxon>
        <taxon>Clostridium</taxon>
    </lineage>
</organism>
<evidence type="ECO:0000256" key="3">
    <source>
        <dbReference type="ARBA" id="ARBA00023163"/>
    </source>
</evidence>
<name>A0ABR8PRC5_9CLOT</name>
<dbReference type="PANTHER" id="PTHR33154">
    <property type="entry name" value="TRANSCRIPTIONAL REGULATOR, ARSR FAMILY"/>
    <property type="match status" value="1"/>
</dbReference>
<evidence type="ECO:0000256" key="1">
    <source>
        <dbReference type="ARBA" id="ARBA00023015"/>
    </source>
</evidence>
<feature type="domain" description="HTH arsR-type" evidence="4">
    <location>
        <begin position="1"/>
        <end position="103"/>
    </location>
</feature>
<evidence type="ECO:0000259" key="4">
    <source>
        <dbReference type="PROSITE" id="PS50987"/>
    </source>
</evidence>
<evidence type="ECO:0000313" key="6">
    <source>
        <dbReference type="Proteomes" id="UP000627781"/>
    </source>
</evidence>
<dbReference type="SMART" id="SM00418">
    <property type="entry name" value="HTH_ARSR"/>
    <property type="match status" value="1"/>
</dbReference>
<dbReference type="Gene3D" id="1.10.10.10">
    <property type="entry name" value="Winged helix-like DNA-binding domain superfamily/Winged helix DNA-binding domain"/>
    <property type="match status" value="1"/>
</dbReference>
<reference evidence="5 6" key="1">
    <citation type="submission" date="2020-08" db="EMBL/GenBank/DDBJ databases">
        <title>A Genomic Blueprint of the Chicken Gut Microbiome.</title>
        <authorList>
            <person name="Gilroy R."/>
            <person name="Ravi A."/>
            <person name="Getino M."/>
            <person name="Pursley I."/>
            <person name="Horton D.L."/>
            <person name="Alikhan N.-F."/>
            <person name="Baker D."/>
            <person name="Gharbi K."/>
            <person name="Hall N."/>
            <person name="Watson M."/>
            <person name="Adriaenssens E.M."/>
            <person name="Foster-Nyarko E."/>
            <person name="Jarju S."/>
            <person name="Secka A."/>
            <person name="Antonio M."/>
            <person name="Oren A."/>
            <person name="Chaudhuri R."/>
            <person name="La Ragione R.M."/>
            <person name="Hildebrand F."/>
            <person name="Pallen M.J."/>
        </authorList>
    </citation>
    <scope>NUCLEOTIDE SEQUENCE [LARGE SCALE GENOMIC DNA]</scope>
    <source>
        <strain evidence="5 6">Sa3CVN1</strain>
    </source>
</reference>